<organism evidence="1 2">
    <name type="scientific">Haematococcus lacustris</name>
    <name type="common">Green alga</name>
    <name type="synonym">Haematococcus pluvialis</name>
    <dbReference type="NCBI Taxonomy" id="44745"/>
    <lineage>
        <taxon>Eukaryota</taxon>
        <taxon>Viridiplantae</taxon>
        <taxon>Chlorophyta</taxon>
        <taxon>core chlorophytes</taxon>
        <taxon>Chlorophyceae</taxon>
        <taxon>CS clade</taxon>
        <taxon>Chlamydomonadales</taxon>
        <taxon>Haematococcaceae</taxon>
        <taxon>Haematococcus</taxon>
    </lineage>
</organism>
<dbReference type="AlphaFoldDB" id="A0A6A0AAG6"/>
<reference evidence="1 2" key="1">
    <citation type="submission" date="2020-02" db="EMBL/GenBank/DDBJ databases">
        <title>Draft genome sequence of Haematococcus lacustris strain NIES-144.</title>
        <authorList>
            <person name="Morimoto D."/>
            <person name="Nakagawa S."/>
            <person name="Yoshida T."/>
            <person name="Sawayama S."/>
        </authorList>
    </citation>
    <scope>NUCLEOTIDE SEQUENCE [LARGE SCALE GENOMIC DNA]</scope>
    <source>
        <strain evidence="1 2">NIES-144</strain>
    </source>
</reference>
<sequence>MFDDVLIRISCKLAQAVRDAKWEAKWEAKQRKKRCGPQRQAGPHTAIQGWVPQLAVEAQT</sequence>
<dbReference type="EMBL" id="BLLF01004508">
    <property type="protein sequence ID" value="GFH29750.1"/>
    <property type="molecule type" value="Genomic_DNA"/>
</dbReference>
<comment type="caution">
    <text evidence="1">The sequence shown here is derived from an EMBL/GenBank/DDBJ whole genome shotgun (WGS) entry which is preliminary data.</text>
</comment>
<accession>A0A6A0AAG6</accession>
<gene>
    <name evidence="1" type="ORF">HaLaN_28465</name>
</gene>
<protein>
    <submittedName>
        <fullName evidence="1">Uncharacterized protein</fullName>
    </submittedName>
</protein>
<evidence type="ECO:0000313" key="1">
    <source>
        <dbReference type="EMBL" id="GFH29750.1"/>
    </source>
</evidence>
<name>A0A6A0AAG6_HAELA</name>
<evidence type="ECO:0000313" key="2">
    <source>
        <dbReference type="Proteomes" id="UP000485058"/>
    </source>
</evidence>
<dbReference type="Proteomes" id="UP000485058">
    <property type="component" value="Unassembled WGS sequence"/>
</dbReference>
<keyword evidence="2" id="KW-1185">Reference proteome</keyword>
<feature type="non-terminal residue" evidence="1">
    <location>
        <position position="60"/>
    </location>
</feature>
<proteinExistence type="predicted"/>